<dbReference type="AlphaFoldDB" id="A0AAV4S1C0"/>
<gene>
    <name evidence="1" type="ORF">CEXT_788211</name>
</gene>
<evidence type="ECO:0000313" key="1">
    <source>
        <dbReference type="EMBL" id="GIY28328.1"/>
    </source>
</evidence>
<comment type="caution">
    <text evidence="1">The sequence shown here is derived from an EMBL/GenBank/DDBJ whole genome shotgun (WGS) entry which is preliminary data.</text>
</comment>
<keyword evidence="2" id="KW-1185">Reference proteome</keyword>
<evidence type="ECO:0000313" key="2">
    <source>
        <dbReference type="Proteomes" id="UP001054945"/>
    </source>
</evidence>
<dbReference type="EMBL" id="BPLR01008935">
    <property type="protein sequence ID" value="GIY28328.1"/>
    <property type="molecule type" value="Genomic_DNA"/>
</dbReference>
<reference evidence="1 2" key="1">
    <citation type="submission" date="2021-06" db="EMBL/GenBank/DDBJ databases">
        <title>Caerostris extrusa draft genome.</title>
        <authorList>
            <person name="Kono N."/>
            <person name="Arakawa K."/>
        </authorList>
    </citation>
    <scope>NUCLEOTIDE SEQUENCE [LARGE SCALE GENOMIC DNA]</scope>
</reference>
<protein>
    <submittedName>
        <fullName evidence="1">Uncharacterized protein</fullName>
    </submittedName>
</protein>
<sequence>MVYDSKELNAEIKDLFSNSLKINIKSNTSIELFIKDEGIVDIKRKISAFETNPVVEITGGMESLQMRKQLFTTVLCCESLIEFHPATPNKEGNSISVHQVPKLQQIENVKTECQWYEQRPIVTML</sequence>
<dbReference type="Proteomes" id="UP001054945">
    <property type="component" value="Unassembled WGS sequence"/>
</dbReference>
<accession>A0AAV4S1C0</accession>
<organism evidence="1 2">
    <name type="scientific">Caerostris extrusa</name>
    <name type="common">Bark spider</name>
    <name type="synonym">Caerostris bankana</name>
    <dbReference type="NCBI Taxonomy" id="172846"/>
    <lineage>
        <taxon>Eukaryota</taxon>
        <taxon>Metazoa</taxon>
        <taxon>Ecdysozoa</taxon>
        <taxon>Arthropoda</taxon>
        <taxon>Chelicerata</taxon>
        <taxon>Arachnida</taxon>
        <taxon>Araneae</taxon>
        <taxon>Araneomorphae</taxon>
        <taxon>Entelegynae</taxon>
        <taxon>Araneoidea</taxon>
        <taxon>Araneidae</taxon>
        <taxon>Caerostris</taxon>
    </lineage>
</organism>
<proteinExistence type="predicted"/>
<name>A0AAV4S1C0_CAEEX</name>